<reference evidence="3 4" key="2">
    <citation type="submission" date="2020-04" db="EMBL/GenBank/DDBJ databases">
        <title>Complete genome sequence of Alteromonas pelagimontana 5.12T.</title>
        <authorList>
            <person name="Sinha R.K."/>
            <person name="Krishnan K.P."/>
            <person name="Kurian J.P."/>
        </authorList>
    </citation>
    <scope>NUCLEOTIDE SEQUENCE [LARGE SCALE GENOMIC DNA]</scope>
    <source>
        <strain evidence="3 4">5.12</strain>
    </source>
</reference>
<dbReference type="Gene3D" id="2.60.120.430">
    <property type="entry name" value="Galactose-binding lectin"/>
    <property type="match status" value="3"/>
</dbReference>
<organism evidence="3 4">
    <name type="scientific">Alteromonas pelagimontana</name>
    <dbReference type="NCBI Taxonomy" id="1858656"/>
    <lineage>
        <taxon>Bacteria</taxon>
        <taxon>Pseudomonadati</taxon>
        <taxon>Pseudomonadota</taxon>
        <taxon>Gammaproteobacteria</taxon>
        <taxon>Alteromonadales</taxon>
        <taxon>Alteromonadaceae</taxon>
        <taxon>Alteromonas/Salinimonas group</taxon>
        <taxon>Alteromonas</taxon>
    </lineage>
</organism>
<evidence type="ECO:0000313" key="4">
    <source>
        <dbReference type="Proteomes" id="UP000219285"/>
    </source>
</evidence>
<accession>A0A6N3IX57</accession>
<dbReference type="SUPFAM" id="SSF49899">
    <property type="entry name" value="Concanavalin A-like lectins/glucanases"/>
    <property type="match status" value="1"/>
</dbReference>
<dbReference type="InterPro" id="IPR013320">
    <property type="entry name" value="ConA-like_dom_sf"/>
</dbReference>
<dbReference type="Proteomes" id="UP000219285">
    <property type="component" value="Chromosome"/>
</dbReference>
<sequence>MTVPVRFEFARGNITFDAQLQQDSEQENNWVMVWQDEFDGDEIDSSKWSFEENCWGGGNGEQQCYTNREDNAYVDNGVLTIIAKKETFIGPDNPDGNTDSLATLPYTSARLRTINKGDWTYGRFEIKAKLPSGQGTWPAIWMLPTDYVYGPWAASGEIDIMEAVNLKAASDDPTANGAPEDRTYGTLHFGRIWPGNVSSGAPYRLPDNANPADGFHEYAIEWEDGEIRWYVDDVHFATQTQEGWYAQYQDENGQWQTAQGSAPFNERFHLLLNVAVGGAWAGNTNETGIDDTVFPQTMEVDYVRVYECSVNPSTGEGCASINPDATQVPGVPTPEIIDPVENLGAGPVFNIYLNSLLEGMSIGSYNPNGSVAIETVEDGEHGNVLQITQTGDTGNMYVNTDPAISLTHFAEYGELVFDVRVINNDADSSLLVKMDSGWPAVSDTTVPLPAVGEWQEIHISVADLLAQGNRFAPGNFANVDALVNPFVVETTGPMTYALDNIRFQYSLDGVATAVIFDDVDHPPFGINKYVASGTVDIEQVVSSDGDHGEVKQVTFNTNESVVYFQTQVGTDNQPAKLDVSNFDTIDFDLLVLNDDRAERTFNVKMECGNPCGSGDFPIEAPAIGEWKHYSIPIADLVTHPGSSLDLTQVDTPLVVFPAWGNQQGVVMQIDNVKLVGDGDDSNNTPINVTVSDTFPIFDDGFTEGWSLWDCCANAAISVVQDAERGPVANVDFFGPAPTVSGLSATLPHDLTAVFEGTLEFDMKLVSPSNDPGALLLMKVEGADGSFAQLELVQSNEGAQPQVGQWQHFTYDLSTLANMGLNLEKVKLVLIFPEWDRAQGAVYQLDNIIVNAD</sequence>
<dbReference type="Pfam" id="PF00722">
    <property type="entry name" value="Glyco_hydro_16"/>
    <property type="match status" value="1"/>
</dbReference>
<dbReference type="AlphaFoldDB" id="A0A6N3IX57"/>
<dbReference type="SUPFAM" id="SSF49785">
    <property type="entry name" value="Galactose-binding domain-like"/>
    <property type="match status" value="3"/>
</dbReference>
<dbReference type="InterPro" id="IPR008979">
    <property type="entry name" value="Galactose-bd-like_sf"/>
</dbReference>
<keyword evidence="3" id="KW-0378">Hydrolase</keyword>
<dbReference type="InterPro" id="IPR000757">
    <property type="entry name" value="Beta-glucanase-like"/>
</dbReference>
<protein>
    <submittedName>
        <fullName evidence="3">Family 16 glycosylhydrolase</fullName>
    </submittedName>
</protein>
<dbReference type="PANTHER" id="PTHR10963:SF55">
    <property type="entry name" value="GLYCOSIDE HYDROLASE FAMILY 16 PROTEIN"/>
    <property type="match status" value="1"/>
</dbReference>
<proteinExistence type="inferred from homology"/>
<name>A0A6N3IX57_9ALTE</name>
<feature type="domain" description="GH16" evidence="2">
    <location>
        <begin position="24"/>
        <end position="311"/>
    </location>
</feature>
<evidence type="ECO:0000259" key="2">
    <source>
        <dbReference type="PROSITE" id="PS51762"/>
    </source>
</evidence>
<dbReference type="KEGG" id="apel:CA267_018105"/>
<evidence type="ECO:0000256" key="1">
    <source>
        <dbReference type="ARBA" id="ARBA00006865"/>
    </source>
</evidence>
<dbReference type="InterPro" id="IPR050546">
    <property type="entry name" value="Glycosyl_Hydrlase_16"/>
</dbReference>
<dbReference type="GO" id="GO:0005975">
    <property type="term" value="P:carbohydrate metabolic process"/>
    <property type="evidence" value="ECO:0007669"/>
    <property type="project" value="InterPro"/>
</dbReference>
<dbReference type="GO" id="GO:0004553">
    <property type="term" value="F:hydrolase activity, hydrolyzing O-glycosyl compounds"/>
    <property type="evidence" value="ECO:0007669"/>
    <property type="project" value="InterPro"/>
</dbReference>
<dbReference type="OrthoDB" id="9809583at2"/>
<dbReference type="PANTHER" id="PTHR10963">
    <property type="entry name" value="GLYCOSYL HYDROLASE-RELATED"/>
    <property type="match status" value="1"/>
</dbReference>
<dbReference type="CDD" id="cd08023">
    <property type="entry name" value="GH16_laminarinase_like"/>
    <property type="match status" value="1"/>
</dbReference>
<dbReference type="PROSITE" id="PS51762">
    <property type="entry name" value="GH16_2"/>
    <property type="match status" value="1"/>
</dbReference>
<comment type="similarity">
    <text evidence="1">Belongs to the glycosyl hydrolase 16 family.</text>
</comment>
<evidence type="ECO:0000313" key="3">
    <source>
        <dbReference type="EMBL" id="QJR82933.1"/>
    </source>
</evidence>
<dbReference type="Gene3D" id="2.60.120.200">
    <property type="match status" value="1"/>
</dbReference>
<dbReference type="EMBL" id="CP052766">
    <property type="protein sequence ID" value="QJR82933.1"/>
    <property type="molecule type" value="Genomic_DNA"/>
</dbReference>
<gene>
    <name evidence="3" type="ORF">CA267_018105</name>
</gene>
<keyword evidence="4" id="KW-1185">Reference proteome</keyword>
<reference evidence="4" key="1">
    <citation type="submission" date="2014-12" db="EMBL/GenBank/DDBJ databases">
        <title>Complete genome sequence of a multi-drug resistant Klebsiella pneumoniae.</title>
        <authorList>
            <person name="Hua X."/>
            <person name="Chen Q."/>
            <person name="Li X."/>
            <person name="Feng Y."/>
            <person name="Ruan Z."/>
            <person name="Yu Y."/>
        </authorList>
    </citation>
    <scope>NUCLEOTIDE SEQUENCE [LARGE SCALE GENOMIC DNA]</scope>
    <source>
        <strain evidence="4">5.12</strain>
    </source>
</reference>